<evidence type="ECO:0000256" key="1">
    <source>
        <dbReference type="SAM" id="MobiDB-lite"/>
    </source>
</evidence>
<feature type="compositionally biased region" description="Basic and acidic residues" evidence="1">
    <location>
        <begin position="296"/>
        <end position="317"/>
    </location>
</feature>
<accession>A0A6V3PYN8</accession>
<dbReference type="EMBL" id="HBIV01032057">
    <property type="protein sequence ID" value="CAE0671231.1"/>
    <property type="molecule type" value="Transcribed_RNA"/>
</dbReference>
<evidence type="ECO:0000313" key="3">
    <source>
        <dbReference type="EMBL" id="CAE0671231.1"/>
    </source>
</evidence>
<name>A0A6V3PYN8_9EUKA</name>
<proteinExistence type="predicted"/>
<feature type="compositionally biased region" description="Basic residues" evidence="1">
    <location>
        <begin position="318"/>
        <end position="328"/>
    </location>
</feature>
<evidence type="ECO:0000313" key="2">
    <source>
        <dbReference type="EMBL" id="CAE0671229.1"/>
    </source>
</evidence>
<dbReference type="AlphaFoldDB" id="A0A6V3PYN8"/>
<feature type="compositionally biased region" description="Basic residues" evidence="1">
    <location>
        <begin position="167"/>
        <end position="194"/>
    </location>
</feature>
<feature type="compositionally biased region" description="Basic and acidic residues" evidence="1">
    <location>
        <begin position="208"/>
        <end position="223"/>
    </location>
</feature>
<feature type="compositionally biased region" description="Basic and acidic residues" evidence="1">
    <location>
        <begin position="253"/>
        <end position="265"/>
    </location>
</feature>
<gene>
    <name evidence="2" type="ORF">LGLO00237_LOCUS22872</name>
    <name evidence="3" type="ORF">LGLO00237_LOCUS22874</name>
</gene>
<feature type="compositionally biased region" description="Basic residues" evidence="1">
    <location>
        <begin position="282"/>
        <end position="295"/>
    </location>
</feature>
<feature type="compositionally biased region" description="Low complexity" evidence="1">
    <location>
        <begin position="89"/>
        <end position="101"/>
    </location>
</feature>
<dbReference type="EMBL" id="HBIV01032055">
    <property type="protein sequence ID" value="CAE0671229.1"/>
    <property type="molecule type" value="Transcribed_RNA"/>
</dbReference>
<sequence length="420" mass="48522">MSGIKFKWKRTRLAIAETPRVFASINNAVAKPTESSEECDVSTARPSHPKTTTEPPPLEQDSDPESVNGEQHSLEKEDDPAEVSLLKEQVAAAVAAAQALARKARQRVREETEHASSSIRSSPDHQKRSSIARNHHHSSHDHHHQQQRSKDAYHRRSRSRSGSPSSRRQKRQRAVKQSPSRHRFREANERKKKTTTNAQTGPQPARSYRPECLKENKNADRRMTGSRFDSHQQGAMEGMTKGKSHKRTYSQSRWERDQDCREKVEKRKPKPLSPVQRVNREHGRRGRRDGHRSRRDRQDELEARTRTSRERDGSSRKSDRKSKKRKRYSQSSIVRGTKRIQAWIRSREAKTILEECVTMKTKAALCIQASLKARISQKLREEESLRIRAINALKRLKQKKKKQGKDASRKFMADKGSTRL</sequence>
<protein>
    <submittedName>
        <fullName evidence="2">Uncharacterized protein</fullName>
    </submittedName>
</protein>
<feature type="compositionally biased region" description="Basic and acidic residues" evidence="1">
    <location>
        <begin position="404"/>
        <end position="420"/>
    </location>
</feature>
<organism evidence="2">
    <name type="scientific">Lotharella globosa</name>
    <dbReference type="NCBI Taxonomy" id="91324"/>
    <lineage>
        <taxon>Eukaryota</taxon>
        <taxon>Sar</taxon>
        <taxon>Rhizaria</taxon>
        <taxon>Cercozoa</taxon>
        <taxon>Chlorarachniophyceae</taxon>
        <taxon>Lotharella</taxon>
    </lineage>
</organism>
<feature type="region of interest" description="Disordered" evidence="1">
    <location>
        <begin position="396"/>
        <end position="420"/>
    </location>
</feature>
<feature type="compositionally biased region" description="Basic residues" evidence="1">
    <location>
        <begin position="128"/>
        <end position="147"/>
    </location>
</feature>
<feature type="region of interest" description="Disordered" evidence="1">
    <location>
        <begin position="29"/>
        <end position="333"/>
    </location>
</feature>
<reference evidence="2" key="1">
    <citation type="submission" date="2021-01" db="EMBL/GenBank/DDBJ databases">
        <authorList>
            <person name="Corre E."/>
            <person name="Pelletier E."/>
            <person name="Niang G."/>
            <person name="Scheremetjew M."/>
            <person name="Finn R."/>
            <person name="Kale V."/>
            <person name="Holt S."/>
            <person name="Cochrane G."/>
            <person name="Meng A."/>
            <person name="Brown T."/>
            <person name="Cohen L."/>
        </authorList>
    </citation>
    <scope>NUCLEOTIDE SEQUENCE</scope>
    <source>
        <strain evidence="2">CCCM811</strain>
    </source>
</reference>